<evidence type="ECO:0000313" key="1">
    <source>
        <dbReference type="EMBL" id="CAF4428358.1"/>
    </source>
</evidence>
<dbReference type="AlphaFoldDB" id="A0A820R1Z3"/>
<proteinExistence type="predicted"/>
<dbReference type="EMBL" id="CAJOBB010028209">
    <property type="protein sequence ID" value="CAF4428358.1"/>
    <property type="molecule type" value="Genomic_DNA"/>
</dbReference>
<gene>
    <name evidence="1" type="ORF">KXQ929_LOCUS52630</name>
</gene>
<evidence type="ECO:0000313" key="2">
    <source>
        <dbReference type="Proteomes" id="UP000663868"/>
    </source>
</evidence>
<organism evidence="1 2">
    <name type="scientific">Adineta steineri</name>
    <dbReference type="NCBI Taxonomy" id="433720"/>
    <lineage>
        <taxon>Eukaryota</taxon>
        <taxon>Metazoa</taxon>
        <taxon>Spiralia</taxon>
        <taxon>Gnathifera</taxon>
        <taxon>Rotifera</taxon>
        <taxon>Eurotatoria</taxon>
        <taxon>Bdelloidea</taxon>
        <taxon>Adinetida</taxon>
        <taxon>Adinetidae</taxon>
        <taxon>Adineta</taxon>
    </lineage>
</organism>
<sequence length="25" mass="2781">MLDRLRTIVSSKPAPQKALEVLSNN</sequence>
<dbReference type="Proteomes" id="UP000663868">
    <property type="component" value="Unassembled WGS sequence"/>
</dbReference>
<feature type="non-terminal residue" evidence="1">
    <location>
        <position position="25"/>
    </location>
</feature>
<protein>
    <submittedName>
        <fullName evidence="1">Uncharacterized protein</fullName>
    </submittedName>
</protein>
<accession>A0A820R1Z3</accession>
<comment type="caution">
    <text evidence="1">The sequence shown here is derived from an EMBL/GenBank/DDBJ whole genome shotgun (WGS) entry which is preliminary data.</text>
</comment>
<name>A0A820R1Z3_9BILA</name>
<reference evidence="1" key="1">
    <citation type="submission" date="2021-02" db="EMBL/GenBank/DDBJ databases">
        <authorList>
            <person name="Nowell W R."/>
        </authorList>
    </citation>
    <scope>NUCLEOTIDE SEQUENCE</scope>
</reference>